<feature type="compositionally biased region" description="Basic and acidic residues" evidence="13">
    <location>
        <begin position="449"/>
        <end position="458"/>
    </location>
</feature>
<dbReference type="GO" id="GO:0022841">
    <property type="term" value="F:potassium ion leak channel activity"/>
    <property type="evidence" value="ECO:0007669"/>
    <property type="project" value="TreeGrafter"/>
</dbReference>
<evidence type="ECO:0000256" key="8">
    <source>
        <dbReference type="ARBA" id="ARBA00022989"/>
    </source>
</evidence>
<dbReference type="PRINTS" id="PR01333">
    <property type="entry name" value="2POREKCHANEL"/>
</dbReference>
<evidence type="ECO:0000256" key="12">
    <source>
        <dbReference type="RuleBase" id="RU003857"/>
    </source>
</evidence>
<dbReference type="SUPFAM" id="SSF81324">
    <property type="entry name" value="Voltage-gated potassium channels"/>
    <property type="match status" value="1"/>
</dbReference>
<keyword evidence="8 14" id="KW-1133">Transmembrane helix</keyword>
<name>A0AAE1D4C0_9GAST</name>
<evidence type="ECO:0000259" key="15">
    <source>
        <dbReference type="Pfam" id="PF07885"/>
    </source>
</evidence>
<evidence type="ECO:0000256" key="11">
    <source>
        <dbReference type="ARBA" id="ARBA00023303"/>
    </source>
</evidence>
<evidence type="ECO:0000256" key="2">
    <source>
        <dbReference type="ARBA" id="ARBA00006666"/>
    </source>
</evidence>
<evidence type="ECO:0000256" key="1">
    <source>
        <dbReference type="ARBA" id="ARBA00004141"/>
    </source>
</evidence>
<evidence type="ECO:0000313" key="17">
    <source>
        <dbReference type="Proteomes" id="UP001283361"/>
    </source>
</evidence>
<feature type="transmembrane region" description="Helical" evidence="14">
    <location>
        <begin position="312"/>
        <end position="339"/>
    </location>
</feature>
<keyword evidence="10 14" id="KW-0472">Membrane</keyword>
<dbReference type="EMBL" id="JAWDGP010005441">
    <property type="protein sequence ID" value="KAK3756916.1"/>
    <property type="molecule type" value="Genomic_DNA"/>
</dbReference>
<evidence type="ECO:0000256" key="10">
    <source>
        <dbReference type="ARBA" id="ARBA00023136"/>
    </source>
</evidence>
<dbReference type="InterPro" id="IPR003092">
    <property type="entry name" value="2pore_dom_K_chnl_TASK"/>
</dbReference>
<proteinExistence type="inferred from homology"/>
<evidence type="ECO:0000256" key="9">
    <source>
        <dbReference type="ARBA" id="ARBA00023065"/>
    </source>
</evidence>
<keyword evidence="3 12" id="KW-0813">Transport</keyword>
<gene>
    <name evidence="16" type="ORF">RRG08_007694</name>
</gene>
<feature type="domain" description="Potassium channel" evidence="15">
    <location>
        <begin position="260"/>
        <end position="335"/>
    </location>
</feature>
<feature type="region of interest" description="Disordered" evidence="13">
    <location>
        <begin position="418"/>
        <end position="458"/>
    </location>
</feature>
<feature type="compositionally biased region" description="Gly residues" evidence="13">
    <location>
        <begin position="425"/>
        <end position="448"/>
    </location>
</feature>
<keyword evidence="6" id="KW-0631">Potassium channel</keyword>
<keyword evidence="4" id="KW-0633">Potassium transport</keyword>
<dbReference type="GO" id="GO:0030322">
    <property type="term" value="P:stabilization of membrane potential"/>
    <property type="evidence" value="ECO:0007669"/>
    <property type="project" value="TreeGrafter"/>
</dbReference>
<comment type="caution">
    <text evidence="16">The sequence shown here is derived from an EMBL/GenBank/DDBJ whole genome shotgun (WGS) entry which is preliminary data.</text>
</comment>
<keyword evidence="17" id="KW-1185">Reference proteome</keyword>
<dbReference type="GO" id="GO:0015271">
    <property type="term" value="F:outward rectifier potassium channel activity"/>
    <property type="evidence" value="ECO:0007669"/>
    <property type="project" value="TreeGrafter"/>
</dbReference>
<keyword evidence="11 12" id="KW-0407">Ion channel</keyword>
<organism evidence="16 17">
    <name type="scientific">Elysia crispata</name>
    <name type="common">lettuce slug</name>
    <dbReference type="NCBI Taxonomy" id="231223"/>
    <lineage>
        <taxon>Eukaryota</taxon>
        <taxon>Metazoa</taxon>
        <taxon>Spiralia</taxon>
        <taxon>Lophotrochozoa</taxon>
        <taxon>Mollusca</taxon>
        <taxon>Gastropoda</taxon>
        <taxon>Heterobranchia</taxon>
        <taxon>Euthyneura</taxon>
        <taxon>Panpulmonata</taxon>
        <taxon>Sacoglossa</taxon>
        <taxon>Placobranchoidea</taxon>
        <taxon>Plakobranchidae</taxon>
        <taxon>Elysia</taxon>
    </lineage>
</organism>
<dbReference type="AlphaFoldDB" id="A0AAE1D4C0"/>
<dbReference type="Gene3D" id="1.10.287.70">
    <property type="match status" value="1"/>
</dbReference>
<evidence type="ECO:0000256" key="13">
    <source>
        <dbReference type="SAM" id="MobiDB-lite"/>
    </source>
</evidence>
<dbReference type="InterPro" id="IPR003280">
    <property type="entry name" value="2pore_dom_K_chnl"/>
</dbReference>
<dbReference type="InterPro" id="IPR013099">
    <property type="entry name" value="K_chnl_dom"/>
</dbReference>
<accession>A0AAE1D4C0</accession>
<comment type="subcellular location">
    <subcellularLocation>
        <location evidence="1">Membrane</location>
        <topology evidence="1">Multi-pass membrane protein</topology>
    </subcellularLocation>
</comment>
<dbReference type="PANTHER" id="PTHR11003:SF348">
    <property type="entry name" value="POTASSIUM CHANNEL DOMAIN-CONTAINING PROTEIN"/>
    <property type="match status" value="1"/>
</dbReference>
<keyword evidence="5 12" id="KW-0812">Transmembrane</keyword>
<feature type="transmembrane region" description="Helical" evidence="14">
    <location>
        <begin position="281"/>
        <end position="300"/>
    </location>
</feature>
<evidence type="ECO:0000256" key="5">
    <source>
        <dbReference type="ARBA" id="ARBA00022692"/>
    </source>
</evidence>
<keyword evidence="7" id="KW-0630">Potassium</keyword>
<reference evidence="16" key="1">
    <citation type="journal article" date="2023" name="G3 (Bethesda)">
        <title>A reference genome for the long-term kleptoplast-retaining sea slug Elysia crispata morphotype clarki.</title>
        <authorList>
            <person name="Eastman K.E."/>
            <person name="Pendleton A.L."/>
            <person name="Shaikh M.A."/>
            <person name="Suttiyut T."/>
            <person name="Ogas R."/>
            <person name="Tomko P."/>
            <person name="Gavelis G."/>
            <person name="Widhalm J.R."/>
            <person name="Wisecaver J.H."/>
        </authorList>
    </citation>
    <scope>NUCLEOTIDE SEQUENCE</scope>
    <source>
        <strain evidence="16">ECLA1</strain>
    </source>
</reference>
<dbReference type="Pfam" id="PF07885">
    <property type="entry name" value="Ion_trans_2"/>
    <property type="match status" value="2"/>
</dbReference>
<evidence type="ECO:0000313" key="16">
    <source>
        <dbReference type="EMBL" id="KAK3756916.1"/>
    </source>
</evidence>
<dbReference type="PANTHER" id="PTHR11003">
    <property type="entry name" value="POTASSIUM CHANNEL, SUBFAMILY K"/>
    <property type="match status" value="1"/>
</dbReference>
<protein>
    <recommendedName>
        <fullName evidence="15">Potassium channel domain-containing protein</fullName>
    </recommendedName>
</protein>
<feature type="domain" description="Potassium channel" evidence="15">
    <location>
        <begin position="182"/>
        <end position="224"/>
    </location>
</feature>
<evidence type="ECO:0000256" key="3">
    <source>
        <dbReference type="ARBA" id="ARBA00022448"/>
    </source>
</evidence>
<sequence>MNKIEDIGIRENMDKMEKIEKKKKMDKTKNLNNMKKIDKTEKINKMKKVVSRCRWKIDYCSFELRQADQRQIILASDSARQIKERSLLLPTPSDRSNHDSWSKASRTFSRLFAHPVMRPLGRYPPASLTPFLTFSHISGDPVDQKLKKRIQSCDLWPICLAEVTANTASTTRLLGVERGEVTANTASYGHSTPQTIGGKIFCMFYALSGIPLCIVMFQSVGERLNTFVVFLVKHVRKCFRRSSTEVSQTHLIFITLNLSSVVLTAGAAIFSYWEGWDYIDAFYYCFITLTTIGFGDYVALQKNDMLTQQHEYVTFCLIFILFGLAVLSAAMNLLILRFLTMNTVDEKREEMEAAAAARGAVRLDGDVITANGSVVSGAQETPEYNDLISVCSCSCYNLRSRRKLPRYSVTQAPGKITHLLPMNQTGGGGARVSTGGGGGGASAEGGGSKNREDSHSITDDSVSYLANLQYLSKKRASI</sequence>
<evidence type="ECO:0000256" key="4">
    <source>
        <dbReference type="ARBA" id="ARBA00022538"/>
    </source>
</evidence>
<evidence type="ECO:0000256" key="14">
    <source>
        <dbReference type="SAM" id="Phobius"/>
    </source>
</evidence>
<comment type="similarity">
    <text evidence="2 12">Belongs to the two pore domain potassium channel (TC 1.A.1.8) family.</text>
</comment>
<dbReference type="Proteomes" id="UP001283361">
    <property type="component" value="Unassembled WGS sequence"/>
</dbReference>
<evidence type="ECO:0000256" key="6">
    <source>
        <dbReference type="ARBA" id="ARBA00022826"/>
    </source>
</evidence>
<dbReference type="GO" id="GO:0005886">
    <property type="term" value="C:plasma membrane"/>
    <property type="evidence" value="ECO:0007669"/>
    <property type="project" value="TreeGrafter"/>
</dbReference>
<feature type="transmembrane region" description="Helical" evidence="14">
    <location>
        <begin position="250"/>
        <end position="269"/>
    </location>
</feature>
<keyword evidence="9 12" id="KW-0406">Ion transport</keyword>
<evidence type="ECO:0000256" key="7">
    <source>
        <dbReference type="ARBA" id="ARBA00022958"/>
    </source>
</evidence>
<dbReference type="PRINTS" id="PR01095">
    <property type="entry name" value="TASKCHANNEL"/>
</dbReference>